<dbReference type="RefSeq" id="WP_131172253.1">
    <property type="nucleotide sequence ID" value="NZ_FXTL01000010.1"/>
</dbReference>
<dbReference type="EMBL" id="SDMR01000010">
    <property type="protein sequence ID" value="TBT94748.1"/>
    <property type="molecule type" value="Genomic_DNA"/>
</dbReference>
<keyword evidence="1" id="KW-1133">Transmembrane helix</keyword>
<evidence type="ECO:0000259" key="2">
    <source>
        <dbReference type="Pfam" id="PF01882"/>
    </source>
</evidence>
<sequence>MPRNLTSLTAQGVALLVLGVGTCVAAWFLREPVVLWPGLFLALLPLASWLVLSRARPRLRLARTPRPAEVEAGTPLDVDVVVTQSGAAAPWPLTVTDFVPTSFGRPQSMRLSPPGAGRATGATYQCRPQRRGRFVLDALEFSTSEPLGLARHRTRPAVRTEVLVTPRVFALETAEGVASGDVAEETSLPHLAFGGPDDVLVREYRPRDDVRRIHWPSTARTGTLMVRREEQEWDPIAWVLLDTRPVAAASEAAADDRFEYLVSLAASVGVTLLDHGFEVGLSTPDGATFASESRVHGTPSRDWLRHLVDARPTVGTMATAVSAVTPGPTGHLIVAVLGRLTQGDAMALSTLGSLRHRCLCLYVPVSTPDAAARADEAQAIDLLTDAHWHLAPVTVGSDPAPAWESLSGALTGGRR</sequence>
<evidence type="ECO:0000313" key="3">
    <source>
        <dbReference type="EMBL" id="TBT94748.1"/>
    </source>
</evidence>
<dbReference type="Proteomes" id="UP000291933">
    <property type="component" value="Unassembled WGS sequence"/>
</dbReference>
<feature type="transmembrane region" description="Helical" evidence="1">
    <location>
        <begin position="35"/>
        <end position="52"/>
    </location>
</feature>
<dbReference type="PANTHER" id="PTHR34351:SF1">
    <property type="entry name" value="SLR1927 PROTEIN"/>
    <property type="match status" value="1"/>
</dbReference>
<feature type="transmembrane region" description="Helical" evidence="1">
    <location>
        <begin position="12"/>
        <end position="29"/>
    </location>
</feature>
<name>A0A4Q9KK08_PROTD</name>
<dbReference type="OrthoDB" id="9812729at2"/>
<accession>A0A4Q9KK08</accession>
<reference evidence="3 4" key="1">
    <citation type="submission" date="2019-01" db="EMBL/GenBank/DDBJ databases">
        <title>Lactibacter flavus gen. nov., sp. nov., a novel bacterium of the family Propionibacteriaceae isolated from raw milk and dairy products.</title>
        <authorList>
            <person name="Huptas C."/>
            <person name="Wenning M."/>
            <person name="Breitenwieser F."/>
            <person name="Doll E."/>
            <person name="Von Neubeck M."/>
            <person name="Busse H.-J."/>
            <person name="Scherer S."/>
        </authorList>
    </citation>
    <scope>NUCLEOTIDE SEQUENCE [LARGE SCALE GENOMIC DNA]</scope>
    <source>
        <strain evidence="3 4">DSM 22130</strain>
    </source>
</reference>
<proteinExistence type="predicted"/>
<dbReference type="PANTHER" id="PTHR34351">
    <property type="entry name" value="SLR1927 PROTEIN-RELATED"/>
    <property type="match status" value="1"/>
</dbReference>
<evidence type="ECO:0000313" key="4">
    <source>
        <dbReference type="Proteomes" id="UP000291933"/>
    </source>
</evidence>
<organism evidence="3 4">
    <name type="scientific">Propioniciclava tarda</name>
    <dbReference type="NCBI Taxonomy" id="433330"/>
    <lineage>
        <taxon>Bacteria</taxon>
        <taxon>Bacillati</taxon>
        <taxon>Actinomycetota</taxon>
        <taxon>Actinomycetes</taxon>
        <taxon>Propionibacteriales</taxon>
        <taxon>Propionibacteriaceae</taxon>
        <taxon>Propioniciclava</taxon>
    </lineage>
</organism>
<evidence type="ECO:0000256" key="1">
    <source>
        <dbReference type="SAM" id="Phobius"/>
    </source>
</evidence>
<comment type="caution">
    <text evidence="3">The sequence shown here is derived from an EMBL/GenBank/DDBJ whole genome shotgun (WGS) entry which is preliminary data.</text>
</comment>
<keyword evidence="1" id="KW-0472">Membrane</keyword>
<gene>
    <name evidence="3" type="ORF">ET996_09125</name>
</gene>
<dbReference type="InterPro" id="IPR002881">
    <property type="entry name" value="DUF58"/>
</dbReference>
<feature type="domain" description="DUF58" evidence="2">
    <location>
        <begin position="201"/>
        <end position="358"/>
    </location>
</feature>
<keyword evidence="4" id="KW-1185">Reference proteome</keyword>
<keyword evidence="1" id="KW-0812">Transmembrane</keyword>
<dbReference type="Pfam" id="PF01882">
    <property type="entry name" value="DUF58"/>
    <property type="match status" value="1"/>
</dbReference>
<dbReference type="AlphaFoldDB" id="A0A4Q9KK08"/>
<protein>
    <submittedName>
        <fullName evidence="3">DUF58 domain-containing protein</fullName>
    </submittedName>
</protein>